<dbReference type="Proteomes" id="UP000030701">
    <property type="component" value="Unassembled WGS sequence"/>
</dbReference>
<protein>
    <submittedName>
        <fullName evidence="6">Uncharacterized protein</fullName>
    </submittedName>
</protein>
<comment type="similarity">
    <text evidence="2">Belongs to the CCC1 family.</text>
</comment>
<dbReference type="InterPro" id="IPR008217">
    <property type="entry name" value="Ccc1_fam"/>
</dbReference>
<evidence type="ECO:0000256" key="3">
    <source>
        <dbReference type="ARBA" id="ARBA00022692"/>
    </source>
</evidence>
<keyword evidence="5" id="KW-0472">Membrane</keyword>
<evidence type="ECO:0000256" key="5">
    <source>
        <dbReference type="ARBA" id="ARBA00023136"/>
    </source>
</evidence>
<dbReference type="Pfam" id="PF01988">
    <property type="entry name" value="VIT1"/>
    <property type="match status" value="1"/>
</dbReference>
<dbReference type="AlphaFoldDB" id="X0KU15"/>
<dbReference type="EMBL" id="KK035753">
    <property type="protein sequence ID" value="EXM12277.1"/>
    <property type="molecule type" value="Genomic_DNA"/>
</dbReference>
<gene>
    <name evidence="6" type="ORF">FOTG_19221</name>
</gene>
<proteinExistence type="inferred from homology"/>
<dbReference type="GO" id="GO:0030026">
    <property type="term" value="P:intracellular manganese ion homeostasis"/>
    <property type="evidence" value="ECO:0007669"/>
    <property type="project" value="InterPro"/>
</dbReference>
<evidence type="ECO:0000256" key="1">
    <source>
        <dbReference type="ARBA" id="ARBA00004127"/>
    </source>
</evidence>
<reference evidence="6" key="2">
    <citation type="submission" date="2014-03" db="EMBL/GenBank/DDBJ databases">
        <title>The Genome Annotation of Fusarium oxysporum Cotton.</title>
        <authorList>
            <consortium name="The Broad Institute Genomics Platform"/>
            <person name="Ma L.-J."/>
            <person name="Corby-Kistler H."/>
            <person name="Broz K."/>
            <person name="Gale L.R."/>
            <person name="Jonkers W."/>
            <person name="O'Donnell K."/>
            <person name="Ploetz R."/>
            <person name="Steinberg C."/>
            <person name="Schwartz D.C."/>
            <person name="VanEtten H."/>
            <person name="Zhou S."/>
            <person name="Young S.K."/>
            <person name="Zeng Q."/>
            <person name="Gargeya S."/>
            <person name="Fitzgerald M."/>
            <person name="Abouelleil A."/>
            <person name="Alvarado L."/>
            <person name="Chapman S.B."/>
            <person name="Gainer-Dewar J."/>
            <person name="Goldberg J."/>
            <person name="Griggs A."/>
            <person name="Gujja S."/>
            <person name="Hansen M."/>
            <person name="Howarth C."/>
            <person name="Imamovic A."/>
            <person name="Ireland A."/>
            <person name="Larimer J."/>
            <person name="McCowan C."/>
            <person name="Murphy C."/>
            <person name="Pearson M."/>
            <person name="Poon T.W."/>
            <person name="Priest M."/>
            <person name="Roberts A."/>
            <person name="Saif S."/>
            <person name="Shea T."/>
            <person name="Sykes S."/>
            <person name="Wortman J."/>
            <person name="Nusbaum C."/>
            <person name="Birren B."/>
        </authorList>
    </citation>
    <scope>NUCLEOTIDE SEQUENCE</scope>
    <source>
        <strain evidence="6">25433</strain>
    </source>
</reference>
<evidence type="ECO:0000256" key="4">
    <source>
        <dbReference type="ARBA" id="ARBA00022989"/>
    </source>
</evidence>
<name>X0KU15_FUSOX</name>
<dbReference type="GO" id="GO:0012505">
    <property type="term" value="C:endomembrane system"/>
    <property type="evidence" value="ECO:0007669"/>
    <property type="project" value="UniProtKB-SubCell"/>
</dbReference>
<organism evidence="6">
    <name type="scientific">Fusarium oxysporum f. sp. vasinfectum 25433</name>
    <dbReference type="NCBI Taxonomy" id="1089449"/>
    <lineage>
        <taxon>Eukaryota</taxon>
        <taxon>Fungi</taxon>
        <taxon>Dikarya</taxon>
        <taxon>Ascomycota</taxon>
        <taxon>Pezizomycotina</taxon>
        <taxon>Sordariomycetes</taxon>
        <taxon>Hypocreomycetidae</taxon>
        <taxon>Hypocreales</taxon>
        <taxon>Nectriaceae</taxon>
        <taxon>Fusarium</taxon>
        <taxon>Fusarium oxysporum species complex</taxon>
    </lineage>
</organism>
<evidence type="ECO:0000256" key="2">
    <source>
        <dbReference type="ARBA" id="ARBA00007049"/>
    </source>
</evidence>
<keyword evidence="4" id="KW-1133">Transmembrane helix</keyword>
<evidence type="ECO:0000313" key="6">
    <source>
        <dbReference type="EMBL" id="EXM12277.1"/>
    </source>
</evidence>
<sequence>MGGLAELFAGAISMGLGAWLAAETGRQHYEKELT</sequence>
<comment type="subcellular location">
    <subcellularLocation>
        <location evidence="1">Endomembrane system</location>
        <topology evidence="1">Multi-pass membrane protein</topology>
    </subcellularLocation>
</comment>
<dbReference type="HOGENOM" id="CLU_3377144_0_0_1"/>
<keyword evidence="3" id="KW-0812">Transmembrane</keyword>
<accession>X0KU15</accession>
<reference evidence="6" key="1">
    <citation type="submission" date="2011-11" db="EMBL/GenBank/DDBJ databases">
        <title>The Genome Sequence of Fusarium oxysporum Cotton.</title>
        <authorList>
            <consortium name="The Broad Institute Genome Sequencing Platform"/>
            <person name="Ma L.-J."/>
            <person name="Gale L.R."/>
            <person name="Schwartz D.C."/>
            <person name="Zhou S."/>
            <person name="Corby-Kistler H."/>
            <person name="Young S.K."/>
            <person name="Zeng Q."/>
            <person name="Gargeya S."/>
            <person name="Fitzgerald M."/>
            <person name="Haas B."/>
            <person name="Abouelleil A."/>
            <person name="Alvarado L."/>
            <person name="Arachchi H.M."/>
            <person name="Berlin A."/>
            <person name="Brown A."/>
            <person name="Chapman S.B."/>
            <person name="Chen Z."/>
            <person name="Dunbar C."/>
            <person name="Freedman E."/>
            <person name="Gearin G."/>
            <person name="Goldberg J."/>
            <person name="Griggs A."/>
            <person name="Gujja S."/>
            <person name="Heiman D."/>
            <person name="Howarth C."/>
            <person name="Larson L."/>
            <person name="Lui A."/>
            <person name="MacDonald P.J.P."/>
            <person name="Montmayeur A."/>
            <person name="Murphy C."/>
            <person name="Neiman D."/>
            <person name="Pearson M."/>
            <person name="Priest M."/>
            <person name="Roberts A."/>
            <person name="Saif S."/>
            <person name="Shea T."/>
            <person name="Shenoy N."/>
            <person name="Sisk P."/>
            <person name="Stolte C."/>
            <person name="Sykes S."/>
            <person name="Wortman J."/>
            <person name="Nusbaum C."/>
            <person name="Birren B."/>
        </authorList>
    </citation>
    <scope>NUCLEOTIDE SEQUENCE [LARGE SCALE GENOMIC DNA]</scope>
    <source>
        <strain evidence="6">25433</strain>
    </source>
</reference>
<dbReference type="GO" id="GO:0005384">
    <property type="term" value="F:manganese ion transmembrane transporter activity"/>
    <property type="evidence" value="ECO:0007669"/>
    <property type="project" value="InterPro"/>
</dbReference>